<name>A0A9P3G4L4_9APHY</name>
<comment type="caution">
    <text evidence="1">The sequence shown here is derived from an EMBL/GenBank/DDBJ whole genome shotgun (WGS) entry which is preliminary data.</text>
</comment>
<dbReference type="Gene3D" id="3.30.559.30">
    <property type="entry name" value="Nonribosomal peptide synthetase, condensation domain"/>
    <property type="match status" value="1"/>
</dbReference>
<dbReference type="SUPFAM" id="SSF52777">
    <property type="entry name" value="CoA-dependent acyltransferases"/>
    <property type="match status" value="2"/>
</dbReference>
<dbReference type="PANTHER" id="PTHR28037">
    <property type="entry name" value="ALCOHOL O-ACETYLTRANSFERASE 1-RELATED"/>
    <property type="match status" value="1"/>
</dbReference>
<dbReference type="EMBL" id="BPQB01000008">
    <property type="protein sequence ID" value="GJE88156.1"/>
    <property type="molecule type" value="Genomic_DNA"/>
</dbReference>
<evidence type="ECO:0000313" key="2">
    <source>
        <dbReference type="Proteomes" id="UP000703269"/>
    </source>
</evidence>
<dbReference type="OrthoDB" id="2150604at2759"/>
<reference evidence="1 2" key="1">
    <citation type="submission" date="2021-08" db="EMBL/GenBank/DDBJ databases">
        <title>Draft Genome Sequence of Phanerochaete sordida strain YK-624.</title>
        <authorList>
            <person name="Mori T."/>
            <person name="Dohra H."/>
            <person name="Suzuki T."/>
            <person name="Kawagishi H."/>
            <person name="Hirai H."/>
        </authorList>
    </citation>
    <scope>NUCLEOTIDE SEQUENCE [LARGE SCALE GENOMIC DNA]</scope>
    <source>
        <strain evidence="1 2">YK-624</strain>
    </source>
</reference>
<dbReference type="AlphaFoldDB" id="A0A9P3G4L4"/>
<protein>
    <recommendedName>
        <fullName evidence="3">Alcohol acetyltransferase</fullName>
    </recommendedName>
</protein>
<sequence length="448" mass="47833">MERYHVLLGQLGFDSCVVIAGRYASESGASLTRNVLYPALRTLVHQHAALGVQIVVGATRADVPKFVRLPEVDLDAIVEFTEDTTSPVDELLRTQLGRLLEFGTSAPLWRVTVVNGSTVFFAFHHVIADGQSGPALLATLLAALNSDPADTSDASSGIVSVPQTATLAGPAEAYTDVSVPWLSLLHELYKMGAPKSWLPSATAWTGNAAPATPSLAMHVRCWSIPAPQTIELLRQCRAHATTLTAVLHTLLVGVLARVLAELRPAQAAAWRTVHVAVPVSLRRATHAPPTALCDHVSTLHGYAPLHPLRARGADFPWGAARDFGRGLHARVPRAPQLLGELAVLFRWGLAEGFFTGMLGKKRTTGLGLSNVGRFPEVPQEGKARWTLNEVYLGQCDVVRGAAIKVNVVGSPEGTTNITFTWGEGAIDEDLVEAFIAGAKETLDSMLGS</sequence>
<proteinExistence type="predicted"/>
<dbReference type="InterPro" id="IPR052058">
    <property type="entry name" value="Alcohol_O-acetyltransferase"/>
</dbReference>
<keyword evidence="2" id="KW-1185">Reference proteome</keyword>
<dbReference type="PANTHER" id="PTHR28037:SF1">
    <property type="entry name" value="ALCOHOL O-ACETYLTRANSFERASE 1-RELATED"/>
    <property type="match status" value="1"/>
</dbReference>
<organism evidence="1 2">
    <name type="scientific">Phanerochaete sordida</name>
    <dbReference type="NCBI Taxonomy" id="48140"/>
    <lineage>
        <taxon>Eukaryota</taxon>
        <taxon>Fungi</taxon>
        <taxon>Dikarya</taxon>
        <taxon>Basidiomycota</taxon>
        <taxon>Agaricomycotina</taxon>
        <taxon>Agaricomycetes</taxon>
        <taxon>Polyporales</taxon>
        <taxon>Phanerochaetaceae</taxon>
        <taxon>Phanerochaete</taxon>
    </lineage>
</organism>
<evidence type="ECO:0008006" key="3">
    <source>
        <dbReference type="Google" id="ProtNLM"/>
    </source>
</evidence>
<gene>
    <name evidence="1" type="ORF">PsYK624_042390</name>
</gene>
<dbReference type="Pfam" id="PF07247">
    <property type="entry name" value="AATase"/>
    <property type="match status" value="1"/>
</dbReference>
<accession>A0A9P3G4L4</accession>
<dbReference type="Gene3D" id="3.30.559.10">
    <property type="entry name" value="Chloramphenicol acetyltransferase-like domain"/>
    <property type="match status" value="1"/>
</dbReference>
<dbReference type="Proteomes" id="UP000703269">
    <property type="component" value="Unassembled WGS sequence"/>
</dbReference>
<evidence type="ECO:0000313" key="1">
    <source>
        <dbReference type="EMBL" id="GJE88156.1"/>
    </source>
</evidence>
<dbReference type="InterPro" id="IPR023213">
    <property type="entry name" value="CAT-like_dom_sf"/>
</dbReference>
<dbReference type="GO" id="GO:0008080">
    <property type="term" value="F:N-acetyltransferase activity"/>
    <property type="evidence" value="ECO:0007669"/>
    <property type="project" value="TreeGrafter"/>
</dbReference>
<dbReference type="InterPro" id="IPR010828">
    <property type="entry name" value="Atf2/Sli1-like"/>
</dbReference>